<organism evidence="1">
    <name type="scientific">Thermoleptolyngbya oregonensis NK1-22</name>
    <dbReference type="NCBI Taxonomy" id="2547457"/>
    <lineage>
        <taxon>Bacteria</taxon>
        <taxon>Bacillati</taxon>
        <taxon>Cyanobacteriota</taxon>
        <taxon>Cyanophyceae</taxon>
        <taxon>Oculatellales</taxon>
        <taxon>Oculatellaceae</taxon>
        <taxon>Thermoleptolyngbya</taxon>
    </lineage>
</organism>
<accession>A0AA97BCH5</accession>
<dbReference type="AlphaFoldDB" id="A0AA97BCH5"/>
<protein>
    <submittedName>
        <fullName evidence="1">Uncharacterized protein</fullName>
    </submittedName>
</protein>
<dbReference type="EMBL" id="CP053540">
    <property type="protein sequence ID" value="WOB42999.1"/>
    <property type="molecule type" value="Genomic_DNA"/>
</dbReference>
<dbReference type="KEGG" id="tog:HNI00_07400"/>
<name>A0AA97BCH5_9CYAN</name>
<sequence>MKSDLQSTRQWQRLLLSGSVLVSAVIVGGQAAVASEAIVAEAIVAEAIVAESTAAESTTKSGIRAIAPDPAASVRSTIPPLSPIRSLNVEPLLVEPLESVEVAPEAAVAPEPGVVVPDAEPDAESTTGLAATPSIESAEVGSAEVEAAEIEMPMGTAADLEPMPTNPAIANTDAELDPDLSNPGFSVPTPIEIAQTGPREVRYVFSYIGIGVNLGIAGDAAIGDTSFAVLSKIALNPYLSLRPSLLIEDDVSVLVPVTYDFGIAGPGAGIAPFAGLGLTFSTGDDNNVDFLLTGGLDFPINSSLVATASANLAPFGDEVDFGILLGLGYTFSARRAVVRRPTIADVQDAVGGTADALGRRSRINPSFIGAGANLGIGGDSALGNTSFAILSKFALGRTLSIRPGLLIEDDVEVLLPVTFDLEPIRTGYATLAPYVGAGLAFSFGDDSEVDLLVTGGFDIPLTSSLALTTGINVGLFDSFDVGATLGLVYTFSPY</sequence>
<dbReference type="RefSeq" id="WP_316792059.1">
    <property type="nucleotide sequence ID" value="NZ_CP053540.1"/>
</dbReference>
<dbReference type="SUPFAM" id="SSF56925">
    <property type="entry name" value="OMPA-like"/>
    <property type="match status" value="1"/>
</dbReference>
<reference evidence="1" key="1">
    <citation type="submission" date="2020-05" db="EMBL/GenBank/DDBJ databases">
        <authorList>
            <person name="Zhu T."/>
            <person name="Keshari N."/>
            <person name="Lu X."/>
        </authorList>
    </citation>
    <scope>NUCLEOTIDE SEQUENCE</scope>
    <source>
        <strain evidence="1">NK1-22</strain>
    </source>
</reference>
<gene>
    <name evidence="1" type="ORF">HNI00_07400</name>
</gene>
<proteinExistence type="predicted"/>
<evidence type="ECO:0000313" key="1">
    <source>
        <dbReference type="EMBL" id="WOB42999.1"/>
    </source>
</evidence>
<dbReference type="InterPro" id="IPR011250">
    <property type="entry name" value="OMP/PagP_B-barrel"/>
</dbReference>